<feature type="domain" description="Protein kinase" evidence="4">
    <location>
        <begin position="441"/>
        <end position="720"/>
    </location>
</feature>
<dbReference type="GO" id="GO:0007165">
    <property type="term" value="P:signal transduction"/>
    <property type="evidence" value="ECO:0000318"/>
    <property type="project" value="GO_Central"/>
</dbReference>
<keyword evidence="6" id="KW-1185">Reference proteome</keyword>
<evidence type="ECO:0000313" key="6">
    <source>
        <dbReference type="Proteomes" id="UP000017836"/>
    </source>
</evidence>
<dbReference type="Gene3D" id="3.30.200.20">
    <property type="entry name" value="Phosphorylase Kinase, domain 1"/>
    <property type="match status" value="1"/>
</dbReference>
<dbReference type="AlphaFoldDB" id="U5D620"/>
<dbReference type="OMA" id="QDLAINH"/>
<dbReference type="GO" id="GO:0005524">
    <property type="term" value="F:ATP binding"/>
    <property type="evidence" value="ECO:0007669"/>
    <property type="project" value="UniProtKB-KW"/>
</dbReference>
<feature type="region of interest" description="Disordered" evidence="3">
    <location>
        <begin position="204"/>
        <end position="230"/>
    </location>
</feature>
<dbReference type="PANTHER" id="PTHR47989:SF14">
    <property type="entry name" value="INACTIVE PROTEIN KINASE SELMODRAFT_444075"/>
    <property type="match status" value="1"/>
</dbReference>
<gene>
    <name evidence="5" type="ORF">AMTR_s00059p00198400</name>
</gene>
<dbReference type="PROSITE" id="PS00109">
    <property type="entry name" value="PROTEIN_KINASE_TYR"/>
    <property type="match status" value="1"/>
</dbReference>
<evidence type="ECO:0000313" key="5">
    <source>
        <dbReference type="EMBL" id="ERN17675.1"/>
    </source>
</evidence>
<organism evidence="5 6">
    <name type="scientific">Amborella trichopoda</name>
    <dbReference type="NCBI Taxonomy" id="13333"/>
    <lineage>
        <taxon>Eukaryota</taxon>
        <taxon>Viridiplantae</taxon>
        <taxon>Streptophyta</taxon>
        <taxon>Embryophyta</taxon>
        <taxon>Tracheophyta</taxon>
        <taxon>Spermatophyta</taxon>
        <taxon>Magnoliopsida</taxon>
        <taxon>Amborellales</taxon>
        <taxon>Amborellaceae</taxon>
        <taxon>Amborella</taxon>
    </lineage>
</organism>
<dbReference type="InterPro" id="IPR011009">
    <property type="entry name" value="Kinase-like_dom_sf"/>
</dbReference>
<dbReference type="Gene3D" id="1.10.510.10">
    <property type="entry name" value="Transferase(Phosphotransferase) domain 1"/>
    <property type="match status" value="1"/>
</dbReference>
<feature type="compositionally biased region" description="Polar residues" evidence="3">
    <location>
        <begin position="214"/>
        <end position="230"/>
    </location>
</feature>
<dbReference type="InterPro" id="IPR008266">
    <property type="entry name" value="Tyr_kinase_AS"/>
</dbReference>
<evidence type="ECO:0000256" key="2">
    <source>
        <dbReference type="ARBA" id="ARBA00022840"/>
    </source>
</evidence>
<dbReference type="STRING" id="13333.U5D620"/>
<accession>U5D620</accession>
<reference evidence="6" key="1">
    <citation type="journal article" date="2013" name="Science">
        <title>The Amborella genome and the evolution of flowering plants.</title>
        <authorList>
            <consortium name="Amborella Genome Project"/>
        </authorList>
    </citation>
    <scope>NUCLEOTIDE SEQUENCE [LARGE SCALE GENOMIC DNA]</scope>
</reference>
<dbReference type="GO" id="GO:0005886">
    <property type="term" value="C:plasma membrane"/>
    <property type="evidence" value="ECO:0000318"/>
    <property type="project" value="GO_Central"/>
</dbReference>
<dbReference type="FunFam" id="1.10.510.10:FF:000298">
    <property type="entry name" value="Adenine nucleotide alpha hydrolase-like domain kinase"/>
    <property type="match status" value="1"/>
</dbReference>
<proteinExistence type="predicted"/>
<keyword evidence="2" id="KW-0067">ATP-binding</keyword>
<dbReference type="PROSITE" id="PS50011">
    <property type="entry name" value="PROTEIN_KINASE_DOM"/>
    <property type="match status" value="1"/>
</dbReference>
<feature type="region of interest" description="Disordered" evidence="3">
    <location>
        <begin position="1"/>
        <end position="22"/>
    </location>
</feature>
<keyword evidence="1" id="KW-0547">Nucleotide-binding</keyword>
<dbReference type="CDD" id="cd14066">
    <property type="entry name" value="STKc_IRAK"/>
    <property type="match status" value="1"/>
</dbReference>
<dbReference type="FunFam" id="3.30.200.20:FF:000162">
    <property type="entry name" value="Adenine nucleotide alpha hydrolase-like domain kinase"/>
    <property type="match status" value="1"/>
</dbReference>
<dbReference type="SUPFAM" id="SSF56112">
    <property type="entry name" value="Protein kinase-like (PK-like)"/>
    <property type="match status" value="1"/>
</dbReference>
<dbReference type="InterPro" id="IPR001245">
    <property type="entry name" value="Ser-Thr/Tyr_kinase_cat_dom"/>
</dbReference>
<dbReference type="OrthoDB" id="1857192at2759"/>
<evidence type="ECO:0000259" key="4">
    <source>
        <dbReference type="PROSITE" id="PS50011"/>
    </source>
</evidence>
<dbReference type="KEGG" id="atr:18446020"/>
<dbReference type="Proteomes" id="UP000017836">
    <property type="component" value="Unassembled WGS sequence"/>
</dbReference>
<name>U5D620_AMBTC</name>
<dbReference type="PANTHER" id="PTHR47989">
    <property type="entry name" value="OS01G0750732 PROTEIN"/>
    <property type="match status" value="1"/>
</dbReference>
<protein>
    <recommendedName>
        <fullName evidence="4">Protein kinase domain-containing protein</fullName>
    </recommendedName>
</protein>
<dbReference type="HOGENOM" id="CLU_000288_51_1_1"/>
<dbReference type="eggNOG" id="KOG1187">
    <property type="taxonomic scope" value="Eukaryota"/>
</dbReference>
<dbReference type="Pfam" id="PF07714">
    <property type="entry name" value="PK_Tyr_Ser-Thr"/>
    <property type="match status" value="1"/>
</dbReference>
<evidence type="ECO:0000256" key="3">
    <source>
        <dbReference type="SAM" id="MobiDB-lite"/>
    </source>
</evidence>
<dbReference type="GO" id="GO:0004672">
    <property type="term" value="F:protein kinase activity"/>
    <property type="evidence" value="ECO:0000318"/>
    <property type="project" value="GO_Central"/>
</dbReference>
<dbReference type="EMBL" id="KI392312">
    <property type="protein sequence ID" value="ERN17675.1"/>
    <property type="molecule type" value="Genomic_DNA"/>
</dbReference>
<dbReference type="Gramene" id="ERN17675">
    <property type="protein sequence ID" value="ERN17675"/>
    <property type="gene ID" value="AMTR_s00059p00198400"/>
</dbReference>
<dbReference type="InterPro" id="IPR000719">
    <property type="entry name" value="Prot_kinase_dom"/>
</dbReference>
<sequence length="779" mass="85919">MNADFAGNSSNSGEGKSSGDRECEEVMVAVKSGKENPRNALAWALTHVVKAGDSVTLVAVVSNENKGGRRGWSFPRLAGDCGSGHRKQRSESTDDGKCEISDSCSQLMLQLHGQSRINVKIKVVYASPPGAVALEAKRAGANWLVLDGHLKQEEKICMEELHCNIVTMKKAKAKVLRLNLAGVQNPVDTPDILTLELKNHIAKNQPENRMKLPSTPTSSPEGHTSPFSRTEAGLSSVSSYDIGASPFYVSETNPLFNLSQKGKSHLLEQERGVEEESAILSETDIDGWSPVYSQPWLETNQEKAYKNSSDIDITTIHRKPFPYSTLSLADTQGNYWVPSNPNYNRIEKPQIPKTLMEKFSENDQEDGLWRLGLYKDPGIIHDKRSDSGYLSSVVRDAVSLCRNSPSTPPPLCSICQHKAPLFGKPPRWFSYEELELATGGFSEANFLAEGGFGSVHRGVLEDGQAVAVKQHKAASSQGDVEFCSEVEVLSCAQHRNVVMLIGFCIEEKRRLLVYEYVCNGSLDAHLYGRGRDPLDWDARQKIAVGAARGLRYLHEDCRVGCIVHRDMRPNNILITHDFEPLVGDFGLARWQPDGDLGVDTRVIGTFGYLAPEYAQSGQITEKADVYAFGVVLVELITGRKAVDISRPKGQQCLTEWARPLLEKCAISQLLDPRLQLHSPHTHQQLYCMLYAASLCLRRDPHSRPRMSQVLHILEGDDPNYCSTPAYDTASIGSISGRLSCLSLQSLTGDSQPGHSRRLSHEALKAVYCDRGRSHPATIA</sequence>
<evidence type="ECO:0000256" key="1">
    <source>
        <dbReference type="ARBA" id="ARBA00022741"/>
    </source>
</evidence>